<evidence type="ECO:0000256" key="2">
    <source>
        <dbReference type="ARBA" id="ARBA00005520"/>
    </source>
</evidence>
<feature type="binding site" evidence="11">
    <location>
        <begin position="260"/>
        <end position="262"/>
    </location>
    <ligand>
        <name>GTP</name>
        <dbReference type="ChEBI" id="CHEBI:37565"/>
    </ligand>
</feature>
<accession>A0ABW0NU55</accession>
<feature type="binding site" evidence="11">
    <location>
        <position position="233"/>
    </location>
    <ligand>
        <name>Zn(2+)</name>
        <dbReference type="ChEBI" id="CHEBI:29105"/>
        <note>catalytic</note>
    </ligand>
</feature>
<dbReference type="EC" id="3.5.4.25" evidence="11"/>
<keyword evidence="6 11" id="KW-0547">Nucleotide-binding</keyword>
<evidence type="ECO:0000256" key="4">
    <source>
        <dbReference type="ARBA" id="ARBA00022619"/>
    </source>
</evidence>
<evidence type="ECO:0000256" key="6">
    <source>
        <dbReference type="ARBA" id="ARBA00022741"/>
    </source>
</evidence>
<reference evidence="14" key="1">
    <citation type="journal article" date="2019" name="Int. J. Syst. Evol. Microbiol.">
        <title>The Global Catalogue of Microorganisms (GCM) 10K type strain sequencing project: providing services to taxonomists for standard genome sequencing and annotation.</title>
        <authorList>
            <consortium name="The Broad Institute Genomics Platform"/>
            <consortium name="The Broad Institute Genome Sequencing Center for Infectious Disease"/>
            <person name="Wu L."/>
            <person name="Ma J."/>
        </authorList>
    </citation>
    <scope>NUCLEOTIDE SEQUENCE [LARGE SCALE GENOMIC DNA]</scope>
    <source>
        <strain evidence="14">CCUG 43117</strain>
    </source>
</reference>
<dbReference type="InterPro" id="IPR017945">
    <property type="entry name" value="DHBP_synth_RibB-like_a/b_dom"/>
</dbReference>
<sequence length="375" mass="40237">MLQSRTLFGRPLETSLVAVDRAISEFRAGRPVLLRSAETRLLALSAELADAELVGRLDALASGKAYLALTPARLRRLGAKNRTETGILAMPTLDLARIEMLALKIDGKVDAPVAPASALDDAALELSRLSLVLPATIIVPVTAEQTAGEPLVEVDIEAVNGYRAAQAATLTIVGRAPVPLEGAPDTEFVVFRGGEGLRDQVAIIVGNPDLSGPVPVRLHSACLTGDLFGSLKCDCGDQLRETVQWMAENEGGILLYLDQEGRGNGISNKMRAYKLQSQGWDTYDADEVLGFDLDQRHFDFAATMLKQLGVTRVTALTNNPLKVGAIKAAGLEVDATQRVLGRPNVHNVRYLASKRDRAGHFIDMDALMARAAPKD</sequence>
<protein>
    <recommendedName>
        <fullName evidence="11">GTP cyclohydrolase-2</fullName>
        <ecNumber evidence="11">3.5.4.25</ecNumber>
    </recommendedName>
    <alternativeName>
        <fullName evidence="11">GTP cyclohydrolase II</fullName>
    </alternativeName>
</protein>
<keyword evidence="14" id="KW-1185">Reference proteome</keyword>
<comment type="cofactor">
    <cofactor evidence="11">
        <name>Zn(2+)</name>
        <dbReference type="ChEBI" id="CHEBI:29105"/>
    </cofactor>
    <text evidence="11">Binds 1 zinc ion per subunit.</text>
</comment>
<feature type="binding site" evidence="11">
    <location>
        <position position="322"/>
    </location>
    <ligand>
        <name>GTP</name>
        <dbReference type="ChEBI" id="CHEBI:37565"/>
    </ligand>
</feature>
<dbReference type="Proteomes" id="UP001596060">
    <property type="component" value="Unassembled WGS sequence"/>
</dbReference>
<keyword evidence="7 11" id="KW-0378">Hydrolase</keyword>
<feature type="binding site" evidence="11">
    <location>
        <position position="282"/>
    </location>
    <ligand>
        <name>GTP</name>
        <dbReference type="ChEBI" id="CHEBI:37565"/>
    </ligand>
</feature>
<feature type="active site" description="Proton acceptor" evidence="11">
    <location>
        <position position="294"/>
    </location>
</feature>
<evidence type="ECO:0000313" key="13">
    <source>
        <dbReference type="EMBL" id="MFC5503954.1"/>
    </source>
</evidence>
<evidence type="ECO:0000256" key="5">
    <source>
        <dbReference type="ARBA" id="ARBA00022723"/>
    </source>
</evidence>
<evidence type="ECO:0000256" key="3">
    <source>
        <dbReference type="ARBA" id="ARBA00008976"/>
    </source>
</evidence>
<evidence type="ECO:0000256" key="7">
    <source>
        <dbReference type="ARBA" id="ARBA00022801"/>
    </source>
</evidence>
<evidence type="ECO:0000259" key="12">
    <source>
        <dbReference type="Pfam" id="PF00925"/>
    </source>
</evidence>
<dbReference type="NCBIfam" id="NF006456">
    <property type="entry name" value="PRK08815.1"/>
    <property type="match status" value="1"/>
</dbReference>
<comment type="catalytic activity">
    <reaction evidence="10 11">
        <text>GTP + 4 H2O = 2,5-diamino-6-hydroxy-4-(5-phosphoribosylamino)-pyrimidine + formate + 2 phosphate + 3 H(+)</text>
        <dbReference type="Rhea" id="RHEA:23704"/>
        <dbReference type="ChEBI" id="CHEBI:15377"/>
        <dbReference type="ChEBI" id="CHEBI:15378"/>
        <dbReference type="ChEBI" id="CHEBI:15740"/>
        <dbReference type="ChEBI" id="CHEBI:37565"/>
        <dbReference type="ChEBI" id="CHEBI:43474"/>
        <dbReference type="ChEBI" id="CHEBI:58614"/>
        <dbReference type="EC" id="3.5.4.25"/>
    </reaction>
</comment>
<feature type="domain" description="GTP cyclohydrolase II" evidence="12">
    <location>
        <begin position="176"/>
        <end position="334"/>
    </location>
</feature>
<comment type="caution">
    <text evidence="13">The sequence shown here is derived from an EMBL/GenBank/DDBJ whole genome shotgun (WGS) entry which is preliminary data.</text>
</comment>
<keyword evidence="5 11" id="KW-0479">Metal-binding</keyword>
<feature type="active site" description="Nucleophile" evidence="11">
    <location>
        <position position="296"/>
    </location>
</feature>
<dbReference type="SUPFAM" id="SSF55821">
    <property type="entry name" value="YrdC/RibB"/>
    <property type="match status" value="1"/>
</dbReference>
<evidence type="ECO:0000256" key="10">
    <source>
        <dbReference type="ARBA" id="ARBA00049295"/>
    </source>
</evidence>
<dbReference type="RefSeq" id="WP_066720344.1">
    <property type="nucleotide sequence ID" value="NZ_JBHSLU010000004.1"/>
</dbReference>
<comment type="similarity">
    <text evidence="2">In the N-terminal section; belongs to the DHBP synthase family.</text>
</comment>
<evidence type="ECO:0000256" key="8">
    <source>
        <dbReference type="ARBA" id="ARBA00022833"/>
    </source>
</evidence>
<dbReference type="InterPro" id="IPR000926">
    <property type="entry name" value="RibA"/>
</dbReference>
<feature type="binding site" evidence="11">
    <location>
        <position position="317"/>
    </location>
    <ligand>
        <name>GTP</name>
        <dbReference type="ChEBI" id="CHEBI:37565"/>
    </ligand>
</feature>
<keyword evidence="8 11" id="KW-0862">Zinc</keyword>
<dbReference type="EMBL" id="JBHSLU010000004">
    <property type="protein sequence ID" value="MFC5503954.1"/>
    <property type="molecule type" value="Genomic_DNA"/>
</dbReference>
<dbReference type="GO" id="GO:0003935">
    <property type="term" value="F:GTP cyclohydrolase II activity"/>
    <property type="evidence" value="ECO:0007669"/>
    <property type="project" value="UniProtKB-EC"/>
</dbReference>
<comment type="similarity">
    <text evidence="11">Belongs to the GTP cyclohydrolase II family.</text>
</comment>
<evidence type="ECO:0000256" key="11">
    <source>
        <dbReference type="HAMAP-Rule" id="MF_00179"/>
    </source>
</evidence>
<evidence type="ECO:0000256" key="1">
    <source>
        <dbReference type="ARBA" id="ARBA00004853"/>
    </source>
</evidence>
<feature type="binding site" evidence="11">
    <location>
        <position position="235"/>
    </location>
    <ligand>
        <name>Zn(2+)</name>
        <dbReference type="ChEBI" id="CHEBI:29105"/>
        <note>catalytic</note>
    </ligand>
</feature>
<keyword evidence="9 11" id="KW-0342">GTP-binding</keyword>
<dbReference type="NCBIfam" id="NF001591">
    <property type="entry name" value="PRK00393.1"/>
    <property type="match status" value="1"/>
</dbReference>
<name>A0ABW0NU55_9HYPH</name>
<evidence type="ECO:0000256" key="9">
    <source>
        <dbReference type="ARBA" id="ARBA00023134"/>
    </source>
</evidence>
<evidence type="ECO:0000313" key="14">
    <source>
        <dbReference type="Proteomes" id="UP001596060"/>
    </source>
</evidence>
<feature type="binding site" evidence="11">
    <location>
        <position position="238"/>
    </location>
    <ligand>
        <name>GTP</name>
        <dbReference type="ChEBI" id="CHEBI:37565"/>
    </ligand>
</feature>
<dbReference type="HAMAP" id="MF_00179">
    <property type="entry name" value="RibA"/>
    <property type="match status" value="1"/>
</dbReference>
<proteinExistence type="inferred from homology"/>
<dbReference type="CDD" id="cd00641">
    <property type="entry name" value="GTP_cyclohydro2"/>
    <property type="match status" value="1"/>
</dbReference>
<dbReference type="SUPFAM" id="SSF142695">
    <property type="entry name" value="RibA-like"/>
    <property type="match status" value="1"/>
</dbReference>
<dbReference type="InterPro" id="IPR032677">
    <property type="entry name" value="GTP_cyclohydro_II"/>
</dbReference>
<keyword evidence="4 11" id="KW-0686">Riboflavin biosynthesis</keyword>
<dbReference type="PANTHER" id="PTHR21327:SF18">
    <property type="entry name" value="3,4-DIHYDROXY-2-BUTANONE 4-PHOSPHATE SYNTHASE"/>
    <property type="match status" value="1"/>
</dbReference>
<organism evidence="13 14">
    <name type="scientific">Bosea massiliensis</name>
    <dbReference type="NCBI Taxonomy" id="151419"/>
    <lineage>
        <taxon>Bacteria</taxon>
        <taxon>Pseudomonadati</taxon>
        <taxon>Pseudomonadota</taxon>
        <taxon>Alphaproteobacteria</taxon>
        <taxon>Hyphomicrobiales</taxon>
        <taxon>Boseaceae</taxon>
        <taxon>Bosea</taxon>
    </lineage>
</organism>
<gene>
    <name evidence="11 13" type="primary">ribA</name>
    <name evidence="13" type="ORF">ACFPN9_01635</name>
</gene>
<dbReference type="Pfam" id="PF00925">
    <property type="entry name" value="GTP_cyclohydro2"/>
    <property type="match status" value="1"/>
</dbReference>
<feature type="binding site" evidence="11">
    <location>
        <position position="222"/>
    </location>
    <ligand>
        <name>Zn(2+)</name>
        <dbReference type="ChEBI" id="CHEBI:29105"/>
        <note>catalytic</note>
    </ligand>
</feature>
<dbReference type="Gene3D" id="3.40.50.10990">
    <property type="entry name" value="GTP cyclohydrolase II"/>
    <property type="match status" value="1"/>
</dbReference>
<feature type="binding site" evidence="11">
    <location>
        <begin position="217"/>
        <end position="221"/>
    </location>
    <ligand>
        <name>GTP</name>
        <dbReference type="ChEBI" id="CHEBI:37565"/>
    </ligand>
</feature>
<comment type="similarity">
    <text evidence="3">In the C-terminal section; belongs to the GTP cyclohydrolase II family.</text>
</comment>
<dbReference type="InterPro" id="IPR036144">
    <property type="entry name" value="RibA-like_sf"/>
</dbReference>
<dbReference type="PANTHER" id="PTHR21327">
    <property type="entry name" value="GTP CYCLOHYDROLASE II-RELATED"/>
    <property type="match status" value="1"/>
</dbReference>
<comment type="pathway">
    <text evidence="1 11">Cofactor biosynthesis; riboflavin biosynthesis; 5-amino-6-(D-ribitylamino)uracil from GTP: step 1/4.</text>
</comment>
<comment type="function">
    <text evidence="11">Catalyzes the conversion of GTP to 2,5-diamino-6-ribosylamino-4(3H)-pyrimidinone 5'-phosphate (DARP), formate and pyrophosphate.</text>
</comment>